<dbReference type="GO" id="GO:0000976">
    <property type="term" value="F:transcription cis-regulatory region binding"/>
    <property type="evidence" value="ECO:0007669"/>
    <property type="project" value="TreeGrafter"/>
</dbReference>
<dbReference type="Pfam" id="PF13377">
    <property type="entry name" value="Peripla_BP_3"/>
    <property type="match status" value="1"/>
</dbReference>
<keyword evidence="1" id="KW-0805">Transcription regulation</keyword>
<dbReference type="SUPFAM" id="SSF53822">
    <property type="entry name" value="Periplasmic binding protein-like I"/>
    <property type="match status" value="1"/>
</dbReference>
<keyword evidence="6" id="KW-1185">Reference proteome</keyword>
<evidence type="ECO:0000256" key="1">
    <source>
        <dbReference type="ARBA" id="ARBA00023015"/>
    </source>
</evidence>
<gene>
    <name evidence="5" type="ORF">EV379_3159</name>
</gene>
<dbReference type="RefSeq" id="WP_130506934.1">
    <property type="nucleotide sequence ID" value="NZ_SHLC01000001.1"/>
</dbReference>
<evidence type="ECO:0000256" key="3">
    <source>
        <dbReference type="ARBA" id="ARBA00023163"/>
    </source>
</evidence>
<evidence type="ECO:0000256" key="2">
    <source>
        <dbReference type="ARBA" id="ARBA00023125"/>
    </source>
</evidence>
<dbReference type="PROSITE" id="PS50932">
    <property type="entry name" value="HTH_LACI_2"/>
    <property type="match status" value="1"/>
</dbReference>
<feature type="domain" description="HTH lacI-type" evidence="4">
    <location>
        <begin position="15"/>
        <end position="69"/>
    </location>
</feature>
<dbReference type="PANTHER" id="PTHR30146:SF109">
    <property type="entry name" value="HTH-TYPE TRANSCRIPTIONAL REGULATOR GALS"/>
    <property type="match status" value="1"/>
</dbReference>
<dbReference type="PANTHER" id="PTHR30146">
    <property type="entry name" value="LACI-RELATED TRANSCRIPTIONAL REPRESSOR"/>
    <property type="match status" value="1"/>
</dbReference>
<dbReference type="InterPro" id="IPR010982">
    <property type="entry name" value="Lambda_DNA-bd_dom_sf"/>
</dbReference>
<dbReference type="Pfam" id="PF00356">
    <property type="entry name" value="LacI"/>
    <property type="match status" value="1"/>
</dbReference>
<evidence type="ECO:0000313" key="6">
    <source>
        <dbReference type="Proteomes" id="UP000291483"/>
    </source>
</evidence>
<dbReference type="InterPro" id="IPR046335">
    <property type="entry name" value="LacI/GalR-like_sensor"/>
</dbReference>
<dbReference type="CDD" id="cd01392">
    <property type="entry name" value="HTH_LacI"/>
    <property type="match status" value="1"/>
</dbReference>
<dbReference type="GO" id="GO:0003700">
    <property type="term" value="F:DNA-binding transcription factor activity"/>
    <property type="evidence" value="ECO:0007669"/>
    <property type="project" value="TreeGrafter"/>
</dbReference>
<name>A0A4Q8AQ13_9MICO</name>
<dbReference type="Gene3D" id="3.40.50.2300">
    <property type="match status" value="2"/>
</dbReference>
<accession>A0A4Q8AQ13</accession>
<dbReference type="Proteomes" id="UP000291483">
    <property type="component" value="Unassembled WGS sequence"/>
</dbReference>
<dbReference type="CDD" id="cd06267">
    <property type="entry name" value="PBP1_LacI_sugar_binding-like"/>
    <property type="match status" value="1"/>
</dbReference>
<dbReference type="SMART" id="SM00354">
    <property type="entry name" value="HTH_LACI"/>
    <property type="match status" value="1"/>
</dbReference>
<dbReference type="InterPro" id="IPR028082">
    <property type="entry name" value="Peripla_BP_I"/>
</dbReference>
<keyword evidence="3" id="KW-0804">Transcription</keyword>
<protein>
    <submittedName>
        <fullName evidence="5">LacI family transcriptional regulator</fullName>
    </submittedName>
</protein>
<keyword evidence="2" id="KW-0238">DNA-binding</keyword>
<dbReference type="SUPFAM" id="SSF47413">
    <property type="entry name" value="lambda repressor-like DNA-binding domains"/>
    <property type="match status" value="1"/>
</dbReference>
<evidence type="ECO:0000259" key="4">
    <source>
        <dbReference type="PROSITE" id="PS50932"/>
    </source>
</evidence>
<comment type="caution">
    <text evidence="5">The sequence shown here is derived from an EMBL/GenBank/DDBJ whole genome shotgun (WGS) entry which is preliminary data.</text>
</comment>
<sequence>MGAQLGDKPAQTPTPTLEMVAALSGVSRATVSRVVNGSLTVTPDIVEAVNRAIAELNYVPNRAARMLASRRTQAIALIVPESSAKVFADPFFAQLVQGVALHLADTEYTLTMLIESETNSEKTRRYLLGGNVDGALVVSHHTGDHSYARLSGSLPIVYGGRPLLPDDGETLYIDVDNSGGAMAATEHLIGLGRTRIATIAGPVDMPPGVDRLLGWRRAMEERGLDDSLVEQGDFTLASGAEAMRRLLERDPRIDAVFAANDQMAAGAYQAIAEAGRRVPDDVAVVGFDDNYFAETATPQLTTVHQPSVEMGAAMAALLVQVIEGKPYEPHSVLQTTLVRRASA</sequence>
<organism evidence="5 6">
    <name type="scientific">Microterricola gilva</name>
    <dbReference type="NCBI Taxonomy" id="393267"/>
    <lineage>
        <taxon>Bacteria</taxon>
        <taxon>Bacillati</taxon>
        <taxon>Actinomycetota</taxon>
        <taxon>Actinomycetes</taxon>
        <taxon>Micrococcales</taxon>
        <taxon>Microbacteriaceae</taxon>
        <taxon>Microterricola</taxon>
    </lineage>
</organism>
<dbReference type="EMBL" id="SHLC01000001">
    <property type="protein sequence ID" value="RZU66790.1"/>
    <property type="molecule type" value="Genomic_DNA"/>
</dbReference>
<dbReference type="OrthoDB" id="4268837at2"/>
<dbReference type="InterPro" id="IPR000843">
    <property type="entry name" value="HTH_LacI"/>
</dbReference>
<proteinExistence type="predicted"/>
<dbReference type="AlphaFoldDB" id="A0A4Q8AQ13"/>
<dbReference type="Gene3D" id="1.10.260.40">
    <property type="entry name" value="lambda repressor-like DNA-binding domains"/>
    <property type="match status" value="1"/>
</dbReference>
<evidence type="ECO:0000313" key="5">
    <source>
        <dbReference type="EMBL" id="RZU66790.1"/>
    </source>
</evidence>
<reference evidence="5 6" key="1">
    <citation type="submission" date="2019-02" db="EMBL/GenBank/DDBJ databases">
        <title>Sequencing the genomes of 1000 actinobacteria strains.</title>
        <authorList>
            <person name="Klenk H.-P."/>
        </authorList>
    </citation>
    <scope>NUCLEOTIDE SEQUENCE [LARGE SCALE GENOMIC DNA]</scope>
    <source>
        <strain evidence="5 6">DSM 18319</strain>
    </source>
</reference>